<feature type="domain" description="NADPH-dependent 7-cyano-7-deazaguanine reductase N-terminal" evidence="2">
    <location>
        <begin position="26"/>
        <end position="130"/>
    </location>
</feature>
<dbReference type="InterPro" id="IPR029500">
    <property type="entry name" value="QueF"/>
</dbReference>
<dbReference type="Pfam" id="PF14489">
    <property type="entry name" value="QueF"/>
    <property type="match status" value="1"/>
</dbReference>
<evidence type="ECO:0000313" key="3">
    <source>
        <dbReference type="EMBL" id="KAG8460050.1"/>
    </source>
</evidence>
<dbReference type="EMBL" id="JAGTXO010000035">
    <property type="protein sequence ID" value="KAG8460050.1"/>
    <property type="molecule type" value="Genomic_DNA"/>
</dbReference>
<protein>
    <recommendedName>
        <fullName evidence="2">NADPH-dependent 7-cyano-7-deazaguanine reductase N-terminal domain-containing protein</fullName>
    </recommendedName>
</protein>
<reference evidence="3" key="1">
    <citation type="submission" date="2021-05" db="EMBL/GenBank/DDBJ databases">
        <title>The genome of the haptophyte Pavlova lutheri (Diacronema luteri, Pavlovales) - a model for lipid biosynthesis in eukaryotic algae.</title>
        <authorList>
            <person name="Hulatt C.J."/>
            <person name="Posewitz M.C."/>
        </authorList>
    </citation>
    <scope>NUCLEOTIDE SEQUENCE</scope>
    <source>
        <strain evidence="3">NIVA-4/92</strain>
    </source>
</reference>
<name>A0A8J5XB80_DIALT</name>
<dbReference type="InterPro" id="IPR043133">
    <property type="entry name" value="GTP-CH-I_C/QueF"/>
</dbReference>
<sequence length="288" mass="31600">MSPPSEGLHAPDGALGVLGEKVGTPDAYDPSQLFPVPRARGRTPLGLGINGAPLPFTGEDVWNCYELSWLMPNGVPRRRVLELRVAHSTPNIVESKSLKLYLNSLNFCEFASEDALLATIRADVHATLGGDTPPELALHAHSHQGSLSARVPPLDSFTCIDDEPIERIEHPLLEAHEPVRLRPGAQAAAPVSERLVCHQLRTLCPVTRQPDWGSVLVEYTGPQIDRASLLRYIASLRREVGFHEAAVERIFCHLARTVEPRALTVTGQFLRRGGVDINPTRTLVPLER</sequence>
<dbReference type="InterPro" id="IPR029139">
    <property type="entry name" value="QueF_N"/>
</dbReference>
<evidence type="ECO:0000313" key="4">
    <source>
        <dbReference type="Proteomes" id="UP000751190"/>
    </source>
</evidence>
<dbReference type="InterPro" id="IPR050084">
    <property type="entry name" value="NADPH_dep_7-cyano-7-deazaG_red"/>
</dbReference>
<dbReference type="GO" id="GO:0008616">
    <property type="term" value="P:tRNA queuosine(34) biosynthetic process"/>
    <property type="evidence" value="ECO:0007669"/>
    <property type="project" value="InterPro"/>
</dbReference>
<accession>A0A8J5XB80</accession>
<dbReference type="AlphaFoldDB" id="A0A8J5XB80"/>
<proteinExistence type="predicted"/>
<organism evidence="3 4">
    <name type="scientific">Diacronema lutheri</name>
    <name type="common">Unicellular marine alga</name>
    <name type="synonym">Monochrysis lutheri</name>
    <dbReference type="NCBI Taxonomy" id="2081491"/>
    <lineage>
        <taxon>Eukaryota</taxon>
        <taxon>Haptista</taxon>
        <taxon>Haptophyta</taxon>
        <taxon>Pavlovophyceae</taxon>
        <taxon>Pavlovales</taxon>
        <taxon>Pavlovaceae</taxon>
        <taxon>Diacronema</taxon>
    </lineage>
</organism>
<dbReference type="Pfam" id="PF14819">
    <property type="entry name" value="QueF_N"/>
    <property type="match status" value="1"/>
</dbReference>
<gene>
    <name evidence="3" type="ORF">KFE25_014195</name>
</gene>
<keyword evidence="4" id="KW-1185">Reference proteome</keyword>
<evidence type="ECO:0000256" key="1">
    <source>
        <dbReference type="SAM" id="MobiDB-lite"/>
    </source>
</evidence>
<dbReference type="OrthoDB" id="10260785at2759"/>
<comment type="caution">
    <text evidence="3">The sequence shown here is derived from an EMBL/GenBank/DDBJ whole genome shotgun (WGS) entry which is preliminary data.</text>
</comment>
<dbReference type="PANTHER" id="PTHR34354">
    <property type="entry name" value="NADPH-DEPENDENT 7-CYANO-7-DEAZAGUANINE REDUCTASE"/>
    <property type="match status" value="1"/>
</dbReference>
<dbReference type="PANTHER" id="PTHR34354:SF1">
    <property type="entry name" value="NADPH-DEPENDENT 7-CYANO-7-DEAZAGUANINE REDUCTASE"/>
    <property type="match status" value="1"/>
</dbReference>
<feature type="region of interest" description="Disordered" evidence="1">
    <location>
        <begin position="1"/>
        <end position="21"/>
    </location>
</feature>
<dbReference type="Gene3D" id="3.30.1130.10">
    <property type="match status" value="2"/>
</dbReference>
<evidence type="ECO:0000259" key="2">
    <source>
        <dbReference type="Pfam" id="PF14819"/>
    </source>
</evidence>
<dbReference type="SUPFAM" id="SSF55620">
    <property type="entry name" value="Tetrahydrobiopterin biosynthesis enzymes-like"/>
    <property type="match status" value="1"/>
</dbReference>
<dbReference type="Proteomes" id="UP000751190">
    <property type="component" value="Unassembled WGS sequence"/>
</dbReference>
<dbReference type="GO" id="GO:0033739">
    <property type="term" value="F:preQ1 synthase activity"/>
    <property type="evidence" value="ECO:0007669"/>
    <property type="project" value="InterPro"/>
</dbReference>